<evidence type="ECO:0000313" key="5">
    <source>
        <dbReference type="Proteomes" id="UP000020766"/>
    </source>
</evidence>
<keyword evidence="5" id="KW-1185">Reference proteome</keyword>
<evidence type="ECO:0000259" key="3">
    <source>
        <dbReference type="PROSITE" id="PS51462"/>
    </source>
</evidence>
<evidence type="ECO:0000256" key="2">
    <source>
        <dbReference type="ARBA" id="ARBA00022801"/>
    </source>
</evidence>
<dbReference type="PATRIC" id="fig|1457173.3.peg.758"/>
<dbReference type="PANTHER" id="PTHR43046:SF14">
    <property type="entry name" value="MUTT_NUDIX FAMILY PROTEIN"/>
    <property type="match status" value="1"/>
</dbReference>
<dbReference type="SUPFAM" id="SSF55811">
    <property type="entry name" value="Nudix"/>
    <property type="match status" value="1"/>
</dbReference>
<evidence type="ECO:0000313" key="4">
    <source>
        <dbReference type="EMBL" id="EXU81354.1"/>
    </source>
</evidence>
<keyword evidence="2 4" id="KW-0378">Hydrolase</keyword>
<organism evidence="4 5">
    <name type="scientific">Comamonas aquatica DA1877</name>
    <dbReference type="NCBI Taxonomy" id="1457173"/>
    <lineage>
        <taxon>Bacteria</taxon>
        <taxon>Pseudomonadati</taxon>
        <taxon>Pseudomonadota</taxon>
        <taxon>Betaproteobacteria</taxon>
        <taxon>Burkholderiales</taxon>
        <taxon>Comamonadaceae</taxon>
        <taxon>Comamonas</taxon>
    </lineage>
</organism>
<gene>
    <name evidence="4" type="ORF">AX13_11155</name>
</gene>
<dbReference type="InterPro" id="IPR000086">
    <property type="entry name" value="NUDIX_hydrolase_dom"/>
</dbReference>
<dbReference type="GO" id="GO:0016787">
    <property type="term" value="F:hydrolase activity"/>
    <property type="evidence" value="ECO:0007669"/>
    <property type="project" value="UniProtKB-KW"/>
</dbReference>
<dbReference type="CDD" id="cd04688">
    <property type="entry name" value="NUDIX_Hydrolase"/>
    <property type="match status" value="1"/>
</dbReference>
<protein>
    <submittedName>
        <fullName evidence="4">NUDIX hydrolase</fullName>
    </submittedName>
</protein>
<dbReference type="AlphaFoldDB" id="A0A014MTH8"/>
<dbReference type="EMBL" id="JBOK01000003">
    <property type="protein sequence ID" value="EXU81354.1"/>
    <property type="molecule type" value="Genomic_DNA"/>
</dbReference>
<dbReference type="InterPro" id="IPR020476">
    <property type="entry name" value="Nudix_hydrolase"/>
</dbReference>
<proteinExistence type="predicted"/>
<dbReference type="PROSITE" id="PS51462">
    <property type="entry name" value="NUDIX"/>
    <property type="match status" value="1"/>
</dbReference>
<dbReference type="Proteomes" id="UP000020766">
    <property type="component" value="Unassembled WGS sequence"/>
</dbReference>
<evidence type="ECO:0000256" key="1">
    <source>
        <dbReference type="ARBA" id="ARBA00001946"/>
    </source>
</evidence>
<reference evidence="4 5" key="1">
    <citation type="submission" date="2014-01" db="EMBL/GenBank/DDBJ databases">
        <title>Interspecies Systems Biology Uncovers Metabolites Affecting C. elegans Gene Expression and Life History Traits.</title>
        <authorList>
            <person name="Watson E."/>
            <person name="Macneil L.T."/>
            <person name="Ritter A.D."/>
            <person name="Yilmaz L.S."/>
            <person name="Rosebrock A.P."/>
            <person name="Caudy A.A."/>
            <person name="Walhout A.J."/>
        </authorList>
    </citation>
    <scope>NUCLEOTIDE SEQUENCE [LARGE SCALE GENOMIC DNA]</scope>
    <source>
        <strain evidence="4 5">DA1877</strain>
    </source>
</reference>
<comment type="caution">
    <text evidence="4">The sequence shown here is derived from an EMBL/GenBank/DDBJ whole genome shotgun (WGS) entry which is preliminary data.</text>
</comment>
<dbReference type="PRINTS" id="PR00502">
    <property type="entry name" value="NUDIXFAMILY"/>
</dbReference>
<comment type="cofactor">
    <cofactor evidence="1">
        <name>Mg(2+)</name>
        <dbReference type="ChEBI" id="CHEBI:18420"/>
    </cofactor>
</comment>
<dbReference type="Pfam" id="PF00293">
    <property type="entry name" value="NUDIX"/>
    <property type="match status" value="1"/>
</dbReference>
<dbReference type="PANTHER" id="PTHR43046">
    <property type="entry name" value="GDP-MANNOSE MANNOSYL HYDROLASE"/>
    <property type="match status" value="1"/>
</dbReference>
<accession>A0A014MTH8</accession>
<dbReference type="InterPro" id="IPR015797">
    <property type="entry name" value="NUDIX_hydrolase-like_dom_sf"/>
</dbReference>
<dbReference type="Gene3D" id="3.90.79.10">
    <property type="entry name" value="Nucleoside Triphosphate Pyrophosphohydrolase"/>
    <property type="match status" value="1"/>
</dbReference>
<feature type="domain" description="Nudix hydrolase" evidence="3">
    <location>
        <begin position="12"/>
        <end position="148"/>
    </location>
</feature>
<name>A0A014MTH8_9BURK</name>
<sequence length="158" mass="17922">MWMISVNIAGHRFQLRAAAVVVHEGFVLLHRLLGDAFWALPGGRVEPGEDGQTTVVREMREELAAEVACTGLLYAVENFFEHAGQANHEIGLYFRVQFEADSPLLDKSRDHAGVEGDHRLEFRWFPVTQLHAVDLRPAFLRDTLSQPHLDFQHIVQRG</sequence>